<proteinExistence type="inferred from homology"/>
<keyword evidence="10" id="KW-1185">Reference proteome</keyword>
<feature type="transmembrane region" description="Helical" evidence="6">
    <location>
        <begin position="275"/>
        <end position="293"/>
    </location>
</feature>
<dbReference type="PANTHER" id="PTHR11206">
    <property type="entry name" value="MULTIDRUG RESISTANCE PROTEIN"/>
    <property type="match status" value="1"/>
</dbReference>
<dbReference type="GO" id="GO:0042910">
    <property type="term" value="F:xenobiotic transmembrane transporter activity"/>
    <property type="evidence" value="ECO:0007669"/>
    <property type="project" value="InterPro"/>
</dbReference>
<feature type="region of interest" description="Disordered" evidence="7">
    <location>
        <begin position="491"/>
        <end position="524"/>
    </location>
</feature>
<evidence type="ECO:0000313" key="8">
    <source>
        <dbReference type="EMBL" id="KAG6507543.1"/>
    </source>
</evidence>
<comment type="subcellular location">
    <subcellularLocation>
        <location evidence="1">Membrane</location>
        <topology evidence="1">Multi-pass membrane protein</topology>
    </subcellularLocation>
</comment>
<name>A0A8J5LBW7_ZINOF</name>
<organism evidence="9 10">
    <name type="scientific">Zingiber officinale</name>
    <name type="common">Ginger</name>
    <name type="synonym">Amomum zingiber</name>
    <dbReference type="NCBI Taxonomy" id="94328"/>
    <lineage>
        <taxon>Eukaryota</taxon>
        <taxon>Viridiplantae</taxon>
        <taxon>Streptophyta</taxon>
        <taxon>Embryophyta</taxon>
        <taxon>Tracheophyta</taxon>
        <taxon>Spermatophyta</taxon>
        <taxon>Magnoliopsida</taxon>
        <taxon>Liliopsida</taxon>
        <taxon>Zingiberales</taxon>
        <taxon>Zingiberaceae</taxon>
        <taxon>Zingiber</taxon>
    </lineage>
</organism>
<dbReference type="InterPro" id="IPR002528">
    <property type="entry name" value="MATE_fam"/>
</dbReference>
<dbReference type="AlphaFoldDB" id="A0A8J5LBW7"/>
<keyword evidence="3 6" id="KW-0812">Transmembrane</keyword>
<sequence>MCNTSPSSFSSSKKSHLFVTANKLMEDPSSPGDLQRWPTPPEVRLHVVEEIRAIGRISVPSALTGLIIYSRAMISMLFLGYLGELELAGGSLSIGLANITGYSVLAGLAMGMDPICGQAFGAKQRKLLGLTLQRTVLLLLSTSVPIAFFWLNMKRILLRCGQDEEIASAAQVFVVFAIPDLFLLSFLHPIRVYLRSQSITLPVTYCSFASVALHVPLNYLLVVRWKMGIAGVALAMVWTNFNLLLCLILFILVSGVYRDSWVSPSVDCLRGWSELLKLAVPTCVSVCLEWWWYELMIMMCGLLANPRATVAAMGILIQTTSLVYVFPSALSFGVSTRVGNQLGANRPERARNATAVGLAAAALLGLASMAFTTSVRHRWGRLFTDDPDILELTAVALPIAGLCELGNCPQTTGCGALRGSGRPGTGANINLGSFYLVGTPVAVLMGFMADVGFPGLWLGLLAAQASCAALMGYVIFKTDWEVEAERARALTKAAAPPDSNTTISSLPTTNPASSPDDIKQQSKAATLEEVVCVKGTAETDPLIDRVE</sequence>
<evidence type="ECO:0000256" key="1">
    <source>
        <dbReference type="ARBA" id="ARBA00004141"/>
    </source>
</evidence>
<evidence type="ECO:0000256" key="2">
    <source>
        <dbReference type="ARBA" id="ARBA00010199"/>
    </source>
</evidence>
<feature type="transmembrane region" description="Helical" evidence="6">
    <location>
        <begin position="313"/>
        <end position="334"/>
    </location>
</feature>
<protein>
    <recommendedName>
        <fullName evidence="6">Protein DETOXIFICATION</fullName>
    </recommendedName>
    <alternativeName>
        <fullName evidence="6">Multidrug and toxic compound extrusion protein</fullName>
    </alternativeName>
</protein>
<feature type="transmembrane region" description="Helical" evidence="6">
    <location>
        <begin position="166"/>
        <end position="187"/>
    </location>
</feature>
<gene>
    <name evidence="8" type="ORF">ZIOFF_032893</name>
    <name evidence="9" type="ORF">ZIOFF_032896</name>
</gene>
<feature type="transmembrane region" description="Helical" evidence="6">
    <location>
        <begin position="355"/>
        <end position="377"/>
    </location>
</feature>
<evidence type="ECO:0000256" key="5">
    <source>
        <dbReference type="ARBA" id="ARBA00023136"/>
    </source>
</evidence>
<evidence type="ECO:0000256" key="4">
    <source>
        <dbReference type="ARBA" id="ARBA00022989"/>
    </source>
</evidence>
<comment type="similarity">
    <text evidence="2 6">Belongs to the multi antimicrobial extrusion (MATE) (TC 2.A.66.1) family.</text>
</comment>
<dbReference type="NCBIfam" id="TIGR00797">
    <property type="entry name" value="matE"/>
    <property type="match status" value="1"/>
</dbReference>
<evidence type="ECO:0000256" key="6">
    <source>
        <dbReference type="RuleBase" id="RU004914"/>
    </source>
</evidence>
<feature type="transmembrane region" description="Helical" evidence="6">
    <location>
        <begin position="227"/>
        <end position="254"/>
    </location>
</feature>
<dbReference type="Pfam" id="PF01554">
    <property type="entry name" value="MatE"/>
    <property type="match status" value="2"/>
</dbReference>
<dbReference type="Proteomes" id="UP000734854">
    <property type="component" value="Unassembled WGS sequence"/>
</dbReference>
<keyword evidence="5 6" id="KW-0472">Membrane</keyword>
<evidence type="ECO:0000313" key="9">
    <source>
        <dbReference type="EMBL" id="KAG6507546.1"/>
    </source>
</evidence>
<dbReference type="InterPro" id="IPR045069">
    <property type="entry name" value="MATE_euk"/>
</dbReference>
<feature type="transmembrane region" description="Helical" evidence="6">
    <location>
        <begin position="455"/>
        <end position="476"/>
    </location>
</feature>
<accession>A0A8J5LBW7</accession>
<feature type="transmembrane region" description="Helical" evidence="6">
    <location>
        <begin position="199"/>
        <end position="221"/>
    </location>
</feature>
<reference evidence="9 10" key="1">
    <citation type="submission" date="2020-08" db="EMBL/GenBank/DDBJ databases">
        <title>Plant Genome Project.</title>
        <authorList>
            <person name="Zhang R.-G."/>
        </authorList>
    </citation>
    <scope>NUCLEOTIDE SEQUENCE [LARGE SCALE GENOMIC DNA]</scope>
    <source>
        <tissue evidence="9">Rhizome</tissue>
    </source>
</reference>
<dbReference type="GO" id="GO:0015297">
    <property type="term" value="F:antiporter activity"/>
    <property type="evidence" value="ECO:0007669"/>
    <property type="project" value="InterPro"/>
</dbReference>
<dbReference type="GO" id="GO:1990961">
    <property type="term" value="P:xenobiotic detoxification by transmembrane export across the plasma membrane"/>
    <property type="evidence" value="ECO:0007669"/>
    <property type="project" value="InterPro"/>
</dbReference>
<keyword evidence="4 6" id="KW-1133">Transmembrane helix</keyword>
<feature type="compositionally biased region" description="Polar residues" evidence="7">
    <location>
        <begin position="498"/>
        <end position="513"/>
    </location>
</feature>
<dbReference type="EMBL" id="JACMSC010000009">
    <property type="protein sequence ID" value="KAG6507543.1"/>
    <property type="molecule type" value="Genomic_DNA"/>
</dbReference>
<evidence type="ECO:0000313" key="10">
    <source>
        <dbReference type="Proteomes" id="UP000734854"/>
    </source>
</evidence>
<feature type="transmembrane region" description="Helical" evidence="6">
    <location>
        <begin position="131"/>
        <end position="151"/>
    </location>
</feature>
<dbReference type="GO" id="GO:0016020">
    <property type="term" value="C:membrane"/>
    <property type="evidence" value="ECO:0007669"/>
    <property type="project" value="UniProtKB-SubCell"/>
</dbReference>
<feature type="transmembrane region" description="Helical" evidence="6">
    <location>
        <begin position="88"/>
        <end position="110"/>
    </location>
</feature>
<feature type="transmembrane region" description="Helical" evidence="6">
    <location>
        <begin position="429"/>
        <end position="449"/>
    </location>
</feature>
<feature type="transmembrane region" description="Helical" evidence="6">
    <location>
        <begin position="62"/>
        <end position="82"/>
    </location>
</feature>
<comment type="caution">
    <text evidence="9">The sequence shown here is derived from an EMBL/GenBank/DDBJ whole genome shotgun (WGS) entry which is preliminary data.</text>
</comment>
<dbReference type="EMBL" id="JACMSC010000009">
    <property type="protein sequence ID" value="KAG6507546.1"/>
    <property type="molecule type" value="Genomic_DNA"/>
</dbReference>
<dbReference type="CDD" id="cd13132">
    <property type="entry name" value="MATE_eukaryotic"/>
    <property type="match status" value="1"/>
</dbReference>
<evidence type="ECO:0000256" key="7">
    <source>
        <dbReference type="SAM" id="MobiDB-lite"/>
    </source>
</evidence>
<evidence type="ECO:0000256" key="3">
    <source>
        <dbReference type="ARBA" id="ARBA00022692"/>
    </source>
</evidence>